<feature type="compositionally biased region" description="Polar residues" evidence="12">
    <location>
        <begin position="641"/>
        <end position="650"/>
    </location>
</feature>
<keyword evidence="4" id="KW-0268">Exocytosis</keyword>
<keyword evidence="8 11" id="KW-0175">Coiled coil</keyword>
<dbReference type="KEGG" id="tbl:TBLA_0G01790"/>
<feature type="compositionally biased region" description="Basic and acidic residues" evidence="12">
    <location>
        <begin position="264"/>
        <end position="278"/>
    </location>
</feature>
<feature type="region of interest" description="Disordered" evidence="12">
    <location>
        <begin position="61"/>
        <end position="130"/>
    </location>
</feature>
<evidence type="ECO:0000256" key="12">
    <source>
        <dbReference type="SAM" id="MobiDB-lite"/>
    </source>
</evidence>
<sequence length="1432" mass="159463">MAKKKKGNKKQGKNSNLNSNSNSNVTSSNASMNEESSIDSSPIKGGVTGGVAARIAALQANSNTDFGASKSTTDQNVDPDVKNDESDEELFHEAGEGDFTHELKLQNDLDDDLNAPINKENAGEEEEEDPAVIAERRNKHVAANLNALIDDFDFLDGGKTNDMDDNYDEDDDDDDDEQANDMLFRKPPIRKQPPRLDIKRDPAPITPVDQIFGLTSPPGISHTKEAHISNTVTPVESSFDVNPKKDVSNPPNETINTIQPNLHEFSEEKGTSTDEKTSISKPFVPEYRKPVTDNQDSELKQIPQIPERRKPVFERHKPDIKQPLDSETNPFLNSIDSSAVDKISEVAASQNISTLGSEKDAGPGLEPPLAPTKTPITEPVVEPVTKPAIESVVETEIEPKTKPTVEPKAEPPVGSKAEPTVEPKSKPTVEPVVEPVIEPVLEPVSEPAPEPAPEPVSKPVNEPIIKQLVEPVAEPINELVTNPTSKLVTEPVAETAIEPAVEPVSKLPTELITEPEANPIAESVARPAAESIVESIAESDVTPIVKPEIESIIPPTTRPIEESVAESVSELAAKSVTEPHMETAPLPVSEPVVEHTSNRSIGRPVPVEVSVDNPVINVPKIVADDENKLPSMNPETKEGIKSSNQLNIASTEPDIDAAKEVSLGINDNMKNSNEDTIETKPVSPKLPPRKTVSELRKNISPTLPPRKKNSIADTPTISKSADKELPKIPERPKPKYAVPPPLSEEMKNETFRKNVALTHARSEPPKLPPNRPRGNSKVADPSGLSKNAEVNLIASRFKATSSHYNKADQKDRDQLDQGQNILRDSYASLLKTLNLVVNQDTTLEPPLTPGDDENALKDVDWTFWTQVVNDFPTVASNEPEKLEERITNGIPSQIRGIIWQLIANSKSQEFEDIYTTLSTAETPHEANIRRDIRRTNFVNESKTEALFNVIKVYSIYDPDVGYTQGMAFIAAPLILNFEKESDAFGLLVRLMKSYGLRDFFLTDMPGLMITLYQFDRLLEENSPMLYSHLGREGIRSTMYATQWFLTFFAYKFPLGFVLRIYDIIFVEGIEVILKFAVILMLKNQEKLKKLKFDKLLEFLKGELFNYYLKDKPLENSDDNASINTYPYSTNGTVTSPSKKSSSSNIKTKNTDKIDVYNYNIDQFVKDAINEVTITPISLNRYKEEYYEIHEVEKQKEEQYETVRIQNKQLQKEVKKLEHDYTVLNREHVQIANELINNRLKTETLADENNDLKLKILELKKNIEEKDRKAKLSKPDSNIPIDLKEDLERTMKRNSEVMNENMRLQDRVELLESRVEDLLRDKRELQGNILANDKKDVLSETSSASHPRPHLHTHDIIQNINAKTSTSPSLNNNTLNNEESQNTTIQSPSHSTTSPNPNTASGSSSNTQTSPKNLQGLGVSGWHGFKKVFKPTS</sequence>
<feature type="compositionally biased region" description="Basic and acidic residues" evidence="12">
    <location>
        <begin position="79"/>
        <end position="107"/>
    </location>
</feature>
<feature type="compositionally biased region" description="Low complexity" evidence="12">
    <location>
        <begin position="13"/>
        <end position="33"/>
    </location>
</feature>
<dbReference type="Gene3D" id="1.10.10.750">
    <property type="entry name" value="Ypt/Rab-GAP domain of gyp1p, domain 1"/>
    <property type="match status" value="1"/>
</dbReference>
<dbReference type="PANTHER" id="PTHR47219">
    <property type="entry name" value="RAB GTPASE-ACTIVATING PROTEIN 1-LIKE"/>
    <property type="match status" value="1"/>
</dbReference>
<evidence type="ECO:0000256" key="10">
    <source>
        <dbReference type="ARBA" id="ARBA00072088"/>
    </source>
</evidence>
<dbReference type="HOGENOM" id="CLU_252379_0_0_1"/>
<dbReference type="PANTHER" id="PTHR47219:SF9">
    <property type="entry name" value="GTPASE ACTIVATING PROTEIN AND CENTROSOME-ASSOCIATED, ISOFORM B"/>
    <property type="match status" value="1"/>
</dbReference>
<dbReference type="GO" id="GO:0005737">
    <property type="term" value="C:cytoplasm"/>
    <property type="evidence" value="ECO:0007669"/>
    <property type="project" value="UniProtKB-SubCell"/>
</dbReference>
<dbReference type="GO" id="GO:0031267">
    <property type="term" value="F:small GTPase binding"/>
    <property type="evidence" value="ECO:0007669"/>
    <property type="project" value="TreeGrafter"/>
</dbReference>
<feature type="compositionally biased region" description="Low complexity" evidence="12">
    <location>
        <begin position="1363"/>
        <end position="1406"/>
    </location>
</feature>
<dbReference type="eggNOG" id="KOG1102">
    <property type="taxonomic scope" value="Eukaryota"/>
</dbReference>
<dbReference type="Gene3D" id="1.10.8.270">
    <property type="entry name" value="putative rabgap domain of human tbc1 domain family member 14 like domains"/>
    <property type="match status" value="1"/>
</dbReference>
<dbReference type="EMBL" id="HE806322">
    <property type="protein sequence ID" value="CCH62122.1"/>
    <property type="molecule type" value="Genomic_DNA"/>
</dbReference>
<evidence type="ECO:0000256" key="6">
    <source>
        <dbReference type="ARBA" id="ARBA00022892"/>
    </source>
</evidence>
<dbReference type="InterPro" id="IPR035969">
    <property type="entry name" value="Rab-GAP_TBC_sf"/>
</dbReference>
<feature type="compositionally biased region" description="Basic residues" evidence="12">
    <location>
        <begin position="1423"/>
        <end position="1432"/>
    </location>
</feature>
<comment type="subcellular location">
    <subcellularLocation>
        <location evidence="1">Cytoplasm</location>
    </subcellularLocation>
</comment>
<evidence type="ECO:0000313" key="14">
    <source>
        <dbReference type="EMBL" id="CCH62122.1"/>
    </source>
</evidence>
<keyword evidence="15" id="KW-1185">Reference proteome</keyword>
<dbReference type="InterPro" id="IPR050302">
    <property type="entry name" value="Rab_GAP_TBC_domain"/>
</dbReference>
<evidence type="ECO:0000256" key="5">
    <source>
        <dbReference type="ARBA" id="ARBA00022490"/>
    </source>
</evidence>
<keyword evidence="6" id="KW-0931">ER-Golgi transport</keyword>
<feature type="compositionally biased region" description="Polar residues" evidence="12">
    <location>
        <begin position="249"/>
        <end position="260"/>
    </location>
</feature>
<proteinExistence type="inferred from homology"/>
<dbReference type="FunFam" id="1.10.10.750:FF:000003">
    <property type="entry name" value="GTPase activating protein (Evi5)"/>
    <property type="match status" value="1"/>
</dbReference>
<evidence type="ECO:0000259" key="13">
    <source>
        <dbReference type="PROSITE" id="PS50086"/>
    </source>
</evidence>
<evidence type="ECO:0000313" key="15">
    <source>
        <dbReference type="Proteomes" id="UP000002866"/>
    </source>
</evidence>
<dbReference type="Gene3D" id="1.10.472.80">
    <property type="entry name" value="Ypt/Rab-GAP domain of gyp1p, domain 3"/>
    <property type="match status" value="1"/>
</dbReference>
<name>I2H6X0_HENB6</name>
<dbReference type="SMART" id="SM00164">
    <property type="entry name" value="TBC"/>
    <property type="match status" value="1"/>
</dbReference>
<dbReference type="InParanoid" id="I2H6X0"/>
<dbReference type="GO" id="GO:0006887">
    <property type="term" value="P:exocytosis"/>
    <property type="evidence" value="ECO:0007669"/>
    <property type="project" value="UniProtKB-KW"/>
</dbReference>
<feature type="compositionally biased region" description="Basic residues" evidence="12">
    <location>
        <begin position="1"/>
        <end position="12"/>
    </location>
</feature>
<feature type="region of interest" description="Disordered" evidence="12">
    <location>
        <begin position="576"/>
        <end position="606"/>
    </location>
</feature>
<dbReference type="GO" id="GO:0030427">
    <property type="term" value="C:site of polarized growth"/>
    <property type="evidence" value="ECO:0007669"/>
    <property type="project" value="UniProtKB-ARBA"/>
</dbReference>
<keyword evidence="3" id="KW-0343">GTPase activation</keyword>
<feature type="compositionally biased region" description="Polar residues" evidence="12">
    <location>
        <begin position="61"/>
        <end position="76"/>
    </location>
</feature>
<dbReference type="FunFam" id="1.10.472.80:FF:000044">
    <property type="entry name" value="GTPase-activating protein GYP5"/>
    <property type="match status" value="1"/>
</dbReference>
<dbReference type="GO" id="GO:0005096">
    <property type="term" value="F:GTPase activator activity"/>
    <property type="evidence" value="ECO:0007669"/>
    <property type="project" value="UniProtKB-KW"/>
</dbReference>
<dbReference type="Pfam" id="PF23436">
    <property type="entry name" value="RabGap-TBC_2"/>
    <property type="match status" value="1"/>
</dbReference>
<evidence type="ECO:0000256" key="1">
    <source>
        <dbReference type="ARBA" id="ARBA00004496"/>
    </source>
</evidence>
<comment type="similarity">
    <text evidence="9">Belongs to the GYP5 family.</text>
</comment>
<evidence type="ECO:0000256" key="7">
    <source>
        <dbReference type="ARBA" id="ARBA00022927"/>
    </source>
</evidence>
<dbReference type="OrthoDB" id="295078at2759"/>
<accession>I2H6X0</accession>
<organism evidence="14 15">
    <name type="scientific">Henningerozyma blattae (strain ATCC 34711 / CBS 6284 / DSM 70876 / NBRC 10599 / NRRL Y-10934 / UCD 77-7)</name>
    <name type="common">Yeast</name>
    <name type="synonym">Tetrapisispora blattae</name>
    <dbReference type="NCBI Taxonomy" id="1071380"/>
    <lineage>
        <taxon>Eukaryota</taxon>
        <taxon>Fungi</taxon>
        <taxon>Dikarya</taxon>
        <taxon>Ascomycota</taxon>
        <taxon>Saccharomycotina</taxon>
        <taxon>Saccharomycetes</taxon>
        <taxon>Saccharomycetales</taxon>
        <taxon>Saccharomycetaceae</taxon>
        <taxon>Henningerozyma</taxon>
    </lineage>
</organism>
<keyword evidence="2" id="KW-0813">Transport</keyword>
<feature type="domain" description="Rab-GAP TBC" evidence="13">
    <location>
        <begin position="889"/>
        <end position="1068"/>
    </location>
</feature>
<dbReference type="PROSITE" id="PS50086">
    <property type="entry name" value="TBC_RABGAP"/>
    <property type="match status" value="1"/>
</dbReference>
<dbReference type="Proteomes" id="UP000002866">
    <property type="component" value="Chromosome 7"/>
</dbReference>
<dbReference type="OMA" id="CAYASEW"/>
<keyword evidence="5" id="KW-0963">Cytoplasm</keyword>
<reference evidence="14 15" key="1">
    <citation type="journal article" date="2011" name="Proc. Natl. Acad. Sci. U.S.A.">
        <title>Evolutionary erosion of yeast sex chromosomes by mating-type switching accidents.</title>
        <authorList>
            <person name="Gordon J.L."/>
            <person name="Armisen D."/>
            <person name="Proux-Wera E."/>
            <person name="Oheigeartaigh S.S."/>
            <person name="Byrne K.P."/>
            <person name="Wolfe K.H."/>
        </authorList>
    </citation>
    <scope>NUCLEOTIDE SEQUENCE [LARGE SCALE GENOMIC DNA]</scope>
    <source>
        <strain evidence="15">ATCC 34711 / CBS 6284 / DSM 70876 / NBRC 10599 / NRRL Y-10934 / UCD 77-7</strain>
    </source>
</reference>
<dbReference type="GeneID" id="14497254"/>
<evidence type="ECO:0000256" key="9">
    <source>
        <dbReference type="ARBA" id="ARBA00061661"/>
    </source>
</evidence>
<feature type="compositionally biased region" description="Acidic residues" evidence="12">
    <location>
        <begin position="163"/>
        <end position="179"/>
    </location>
</feature>
<evidence type="ECO:0000256" key="11">
    <source>
        <dbReference type="SAM" id="Coils"/>
    </source>
</evidence>
<dbReference type="SUPFAM" id="SSF47923">
    <property type="entry name" value="Ypt/Rab-GAP domain of gyp1p"/>
    <property type="match status" value="2"/>
</dbReference>
<dbReference type="STRING" id="1071380.I2H6X0"/>
<evidence type="ECO:0000256" key="3">
    <source>
        <dbReference type="ARBA" id="ARBA00022468"/>
    </source>
</evidence>
<feature type="coiled-coil region" evidence="11">
    <location>
        <begin position="1192"/>
        <end position="1327"/>
    </location>
</feature>
<feature type="region of interest" description="Disordered" evidence="12">
    <location>
        <begin position="152"/>
        <end position="203"/>
    </location>
</feature>
<protein>
    <recommendedName>
        <fullName evidence="10">GTPase-activating protein GYP5</fullName>
    </recommendedName>
</protein>
<feature type="region of interest" description="Disordered" evidence="12">
    <location>
        <begin position="1362"/>
        <end position="1432"/>
    </location>
</feature>
<feature type="region of interest" description="Disordered" evidence="12">
    <location>
        <begin position="351"/>
        <end position="430"/>
    </location>
</feature>
<feature type="compositionally biased region" description="Basic and acidic residues" evidence="12">
    <location>
        <begin position="306"/>
        <end position="324"/>
    </location>
</feature>
<feature type="region of interest" description="Disordered" evidence="12">
    <location>
        <begin position="234"/>
        <end position="333"/>
    </location>
</feature>
<evidence type="ECO:0000256" key="2">
    <source>
        <dbReference type="ARBA" id="ARBA00022448"/>
    </source>
</evidence>
<evidence type="ECO:0000256" key="8">
    <source>
        <dbReference type="ARBA" id="ARBA00023054"/>
    </source>
</evidence>
<feature type="compositionally biased region" description="Basic and acidic residues" evidence="12">
    <location>
        <begin position="397"/>
        <end position="409"/>
    </location>
</feature>
<dbReference type="InterPro" id="IPR000195">
    <property type="entry name" value="Rab-GAP-TBC_dom"/>
</dbReference>
<feature type="region of interest" description="Disordered" evidence="12">
    <location>
        <begin position="1"/>
        <end position="47"/>
    </location>
</feature>
<dbReference type="RefSeq" id="XP_004181641.1">
    <property type="nucleotide sequence ID" value="XM_004181593.1"/>
</dbReference>
<feature type="compositionally biased region" description="Basic and acidic residues" evidence="12">
    <location>
        <begin position="720"/>
        <end position="733"/>
    </location>
</feature>
<dbReference type="GO" id="GO:0015031">
    <property type="term" value="P:protein transport"/>
    <property type="evidence" value="ECO:0007669"/>
    <property type="project" value="UniProtKB-KW"/>
</dbReference>
<feature type="region of interest" description="Disordered" evidence="12">
    <location>
        <begin position="626"/>
        <end position="783"/>
    </location>
</feature>
<evidence type="ECO:0000256" key="4">
    <source>
        <dbReference type="ARBA" id="ARBA00022483"/>
    </source>
</evidence>
<keyword evidence="7" id="KW-0653">Protein transport</keyword>
<gene>
    <name evidence="14" type="primary">TBLA0G01790</name>
    <name evidence="14" type="ORF">TBLA_0G01790</name>
</gene>